<name>A0ABY6ZMV6_9BACL</name>
<reference evidence="1" key="1">
    <citation type="submission" date="2022-08" db="EMBL/GenBank/DDBJ databases">
        <title>Alicyclobacillus fastidiosus DSM 17978, complete genome.</title>
        <authorList>
            <person name="Wang Q."/>
            <person name="Cai R."/>
            <person name="Wang Z."/>
        </authorList>
    </citation>
    <scope>NUCLEOTIDE SEQUENCE</scope>
    <source>
        <strain evidence="1">DSM 17978</strain>
    </source>
</reference>
<protein>
    <submittedName>
        <fullName evidence="1">Uncharacterized protein</fullName>
    </submittedName>
</protein>
<evidence type="ECO:0000313" key="1">
    <source>
        <dbReference type="EMBL" id="WAH43807.1"/>
    </source>
</evidence>
<organism evidence="1 2">
    <name type="scientific">Alicyclobacillus fastidiosus</name>
    <dbReference type="NCBI Taxonomy" id="392011"/>
    <lineage>
        <taxon>Bacteria</taxon>
        <taxon>Bacillati</taxon>
        <taxon>Bacillota</taxon>
        <taxon>Bacilli</taxon>
        <taxon>Bacillales</taxon>
        <taxon>Alicyclobacillaceae</taxon>
        <taxon>Alicyclobacillus</taxon>
    </lineage>
</organism>
<proteinExistence type="predicted"/>
<gene>
    <name evidence="1" type="ORF">NZD89_10700</name>
</gene>
<sequence>MRLHKPFTVSEMIQTILPTFTMAGMGMVDTVEQPWLWHQLLDLLQSV</sequence>
<dbReference type="RefSeq" id="WP_268007713.1">
    <property type="nucleotide sequence ID" value="NZ_CP104067.1"/>
</dbReference>
<dbReference type="Proteomes" id="UP001164761">
    <property type="component" value="Chromosome"/>
</dbReference>
<dbReference type="EMBL" id="CP104067">
    <property type="protein sequence ID" value="WAH43807.1"/>
    <property type="molecule type" value="Genomic_DNA"/>
</dbReference>
<evidence type="ECO:0000313" key="2">
    <source>
        <dbReference type="Proteomes" id="UP001164761"/>
    </source>
</evidence>
<accession>A0ABY6ZMV6</accession>
<keyword evidence="2" id="KW-1185">Reference proteome</keyword>